<evidence type="ECO:0000313" key="18">
    <source>
        <dbReference type="EMBL" id="AXV07618.1"/>
    </source>
</evidence>
<dbReference type="Gene3D" id="3.40.50.620">
    <property type="entry name" value="HUPs"/>
    <property type="match status" value="2"/>
</dbReference>
<dbReference type="Pfam" id="PF08264">
    <property type="entry name" value="Anticodon_1"/>
    <property type="match status" value="1"/>
</dbReference>
<keyword evidence="11 15" id="KW-0648">Protein biosynthesis</keyword>
<keyword evidence="5 15" id="KW-0963">Cytoplasm</keyword>
<comment type="function">
    <text evidence="13 15">Catalyzes the attachment of isoleucine to tRNA(Ile). As IleRS can inadvertently accommodate and process structurally similar amino acids such as valine, to avoid such errors it has two additional distinct tRNA(Ile)-dependent editing activities. One activity is designated as 'pretransfer' editing and involves the hydrolysis of activated Val-AMP. The other activity is designated 'posttransfer' editing and involves deacylation of mischarged Val-tRNA(Ile).</text>
</comment>
<dbReference type="SUPFAM" id="SSF50677">
    <property type="entry name" value="ValRS/IleRS/LeuRS editing domain"/>
    <property type="match status" value="1"/>
</dbReference>
<dbReference type="InterPro" id="IPR023586">
    <property type="entry name" value="Ile-tRNA-ligase_type2"/>
</dbReference>
<dbReference type="GO" id="GO:0008270">
    <property type="term" value="F:zinc ion binding"/>
    <property type="evidence" value="ECO:0007669"/>
    <property type="project" value="UniProtKB-UniRule"/>
</dbReference>
<evidence type="ECO:0000256" key="2">
    <source>
        <dbReference type="ARBA" id="ARBA00004496"/>
    </source>
</evidence>
<dbReference type="GO" id="GO:0005737">
    <property type="term" value="C:cytoplasm"/>
    <property type="evidence" value="ECO:0007669"/>
    <property type="project" value="UniProtKB-SubCell"/>
</dbReference>
<evidence type="ECO:0000256" key="7">
    <source>
        <dbReference type="ARBA" id="ARBA00022723"/>
    </source>
</evidence>
<dbReference type="NCBIfam" id="TIGR00392">
    <property type="entry name" value="ileS"/>
    <property type="match status" value="1"/>
</dbReference>
<dbReference type="GO" id="GO:0006428">
    <property type="term" value="P:isoleucyl-tRNA aminoacylation"/>
    <property type="evidence" value="ECO:0007669"/>
    <property type="project" value="UniProtKB-UniRule"/>
</dbReference>
<keyword evidence="10 15" id="KW-0067">ATP-binding</keyword>
<evidence type="ECO:0000256" key="8">
    <source>
        <dbReference type="ARBA" id="ARBA00022741"/>
    </source>
</evidence>
<dbReference type="HAMAP" id="MF_02003">
    <property type="entry name" value="Ile_tRNA_synth_type2"/>
    <property type="match status" value="1"/>
</dbReference>
<feature type="short sequence motif" description="'KMSKS' region" evidence="15">
    <location>
        <begin position="605"/>
        <end position="609"/>
    </location>
</feature>
<evidence type="ECO:0000256" key="5">
    <source>
        <dbReference type="ARBA" id="ARBA00022490"/>
    </source>
</evidence>
<comment type="subcellular location">
    <subcellularLocation>
        <location evidence="2 15">Cytoplasm</location>
    </subcellularLocation>
</comment>
<dbReference type="Proteomes" id="UP000264006">
    <property type="component" value="Chromosome"/>
</dbReference>
<comment type="domain">
    <text evidence="15">IleRS has two distinct active sites: one for aminoacylation and one for editing. The misactivated valine is translocated from the active site to the editing site, which sterically excludes the correctly activated isoleucine. The single editing site contains two valyl binding pockets, one specific for each substrate (Val-AMP or Val-tRNA(Ile)).</text>
</comment>
<accession>A0A346XZH1</accession>
<dbReference type="FunFam" id="3.40.50.620:FF:000063">
    <property type="entry name" value="Isoleucine--tRNA ligase"/>
    <property type="match status" value="1"/>
</dbReference>
<name>A0A346XZH1_9ACTN</name>
<evidence type="ECO:0000256" key="6">
    <source>
        <dbReference type="ARBA" id="ARBA00022598"/>
    </source>
</evidence>
<gene>
    <name evidence="15" type="primary">ileS</name>
    <name evidence="18" type="ORF">DVS28_a2939</name>
</gene>
<evidence type="ECO:0000256" key="10">
    <source>
        <dbReference type="ARBA" id="ARBA00022840"/>
    </source>
</evidence>
<dbReference type="Gene3D" id="1.10.730.10">
    <property type="entry name" value="Isoleucyl-tRNA Synthetase, Domain 1"/>
    <property type="match status" value="1"/>
</dbReference>
<dbReference type="InterPro" id="IPR033709">
    <property type="entry name" value="Anticodon_Ile_ABEc"/>
</dbReference>
<keyword evidence="9 15" id="KW-0862">Zinc</keyword>
<keyword evidence="19" id="KW-1185">Reference proteome</keyword>
<evidence type="ECO:0000256" key="12">
    <source>
        <dbReference type="ARBA" id="ARBA00023146"/>
    </source>
</evidence>
<dbReference type="PRINTS" id="PR00984">
    <property type="entry name" value="TRNASYNTHILE"/>
</dbReference>
<evidence type="ECO:0000256" key="9">
    <source>
        <dbReference type="ARBA" id="ARBA00022833"/>
    </source>
</evidence>
<dbReference type="GO" id="GO:0002161">
    <property type="term" value="F:aminoacyl-tRNA deacylase activity"/>
    <property type="evidence" value="ECO:0007669"/>
    <property type="project" value="InterPro"/>
</dbReference>
<dbReference type="InterPro" id="IPR009080">
    <property type="entry name" value="tRNAsynth_Ia_anticodon-bd"/>
</dbReference>
<dbReference type="GO" id="GO:0004822">
    <property type="term" value="F:isoleucine-tRNA ligase activity"/>
    <property type="evidence" value="ECO:0007669"/>
    <property type="project" value="UniProtKB-UniRule"/>
</dbReference>
<evidence type="ECO:0000313" key="19">
    <source>
        <dbReference type="Proteomes" id="UP000264006"/>
    </source>
</evidence>
<dbReference type="CDD" id="cd00818">
    <property type="entry name" value="IleRS_core"/>
    <property type="match status" value="1"/>
</dbReference>
<dbReference type="InterPro" id="IPR009008">
    <property type="entry name" value="Val/Leu/Ile-tRNA-synth_edit"/>
</dbReference>
<dbReference type="InterPro" id="IPR002301">
    <property type="entry name" value="Ile-tRNA-ligase"/>
</dbReference>
<dbReference type="Gene3D" id="3.90.740.10">
    <property type="entry name" value="Valyl/Leucyl/Isoleucyl-tRNA synthetase, editing domain"/>
    <property type="match status" value="1"/>
</dbReference>
<evidence type="ECO:0000256" key="3">
    <source>
        <dbReference type="ARBA" id="ARBA00007078"/>
    </source>
</evidence>
<comment type="catalytic activity">
    <reaction evidence="14 15">
        <text>tRNA(Ile) + L-isoleucine + ATP = L-isoleucyl-tRNA(Ile) + AMP + diphosphate</text>
        <dbReference type="Rhea" id="RHEA:11060"/>
        <dbReference type="Rhea" id="RHEA-COMP:9666"/>
        <dbReference type="Rhea" id="RHEA-COMP:9695"/>
        <dbReference type="ChEBI" id="CHEBI:30616"/>
        <dbReference type="ChEBI" id="CHEBI:33019"/>
        <dbReference type="ChEBI" id="CHEBI:58045"/>
        <dbReference type="ChEBI" id="CHEBI:78442"/>
        <dbReference type="ChEBI" id="CHEBI:78528"/>
        <dbReference type="ChEBI" id="CHEBI:456215"/>
        <dbReference type="EC" id="6.1.1.5"/>
    </reaction>
</comment>
<keyword evidence="8 15" id="KW-0547">Nucleotide-binding</keyword>
<proteinExistence type="inferred from homology"/>
<protein>
    <recommendedName>
        <fullName evidence="15">Isoleucine--tRNA ligase</fullName>
        <ecNumber evidence="15">6.1.1.5</ecNumber>
    </recommendedName>
    <alternativeName>
        <fullName evidence="15">Isoleucyl-tRNA synthetase</fullName>
        <shortName evidence="15">IleRS</shortName>
    </alternativeName>
</protein>
<evidence type="ECO:0000256" key="15">
    <source>
        <dbReference type="HAMAP-Rule" id="MF_02003"/>
    </source>
</evidence>
<dbReference type="FunFam" id="3.40.50.620:FF:000075">
    <property type="entry name" value="Isoleucine--tRNA ligase"/>
    <property type="match status" value="1"/>
</dbReference>
<keyword evidence="6 15" id="KW-0436">Ligase</keyword>
<dbReference type="Pfam" id="PF19302">
    <property type="entry name" value="DUF5915"/>
    <property type="match status" value="1"/>
</dbReference>
<feature type="short sequence motif" description="'HIGH' region" evidence="15">
    <location>
        <begin position="48"/>
        <end position="58"/>
    </location>
</feature>
<reference evidence="18 19" key="1">
    <citation type="submission" date="2018-09" db="EMBL/GenBank/DDBJ databases">
        <title>Complete genome sequence of Euzebya sp. DY32-46 isolated from seawater of Pacific Ocean.</title>
        <authorList>
            <person name="Xu L."/>
            <person name="Wu Y.-H."/>
            <person name="Xu X.-W."/>
        </authorList>
    </citation>
    <scope>NUCLEOTIDE SEQUENCE [LARGE SCALE GENOMIC DNA]</scope>
    <source>
        <strain evidence="18 19">DY32-46</strain>
    </source>
</reference>
<comment type="similarity">
    <text evidence="3 15">Belongs to the class-I aminoacyl-tRNA synthetase family. IleS type 2 subfamily.</text>
</comment>
<dbReference type="AlphaFoldDB" id="A0A346XZH1"/>
<dbReference type="InterPro" id="IPR002300">
    <property type="entry name" value="aa-tRNA-synth_Ia"/>
</dbReference>
<evidence type="ECO:0000256" key="11">
    <source>
        <dbReference type="ARBA" id="ARBA00022917"/>
    </source>
</evidence>
<feature type="domain" description="Methionyl/Valyl/Leucyl/Isoleucyl-tRNA synthetase anticodon-binding" evidence="17">
    <location>
        <begin position="693"/>
        <end position="843"/>
    </location>
</feature>
<evidence type="ECO:0000256" key="1">
    <source>
        <dbReference type="ARBA" id="ARBA00001947"/>
    </source>
</evidence>
<feature type="domain" description="Aminoacyl-tRNA synthetase class Ia" evidence="16">
    <location>
        <begin position="18"/>
        <end position="633"/>
    </location>
</feature>
<dbReference type="GO" id="GO:0005524">
    <property type="term" value="F:ATP binding"/>
    <property type="evidence" value="ECO:0007669"/>
    <property type="project" value="UniProtKB-UniRule"/>
</dbReference>
<dbReference type="Pfam" id="PF00133">
    <property type="entry name" value="tRNA-synt_1"/>
    <property type="match status" value="1"/>
</dbReference>
<comment type="cofactor">
    <cofactor evidence="1 15">
        <name>Zn(2+)</name>
        <dbReference type="ChEBI" id="CHEBI:29105"/>
    </cofactor>
</comment>
<comment type="subunit">
    <text evidence="4 15">Monomer.</text>
</comment>
<dbReference type="InterPro" id="IPR014729">
    <property type="entry name" value="Rossmann-like_a/b/a_fold"/>
</dbReference>
<evidence type="ECO:0000256" key="13">
    <source>
        <dbReference type="ARBA" id="ARBA00025217"/>
    </source>
</evidence>
<feature type="binding site" evidence="15">
    <location>
        <position position="608"/>
    </location>
    <ligand>
        <name>ATP</name>
        <dbReference type="ChEBI" id="CHEBI:30616"/>
    </ligand>
</feature>
<dbReference type="PANTHER" id="PTHR42780:SF1">
    <property type="entry name" value="ISOLEUCINE--TRNA LIGASE, CYTOPLASMIC"/>
    <property type="match status" value="1"/>
</dbReference>
<evidence type="ECO:0000259" key="16">
    <source>
        <dbReference type="Pfam" id="PF00133"/>
    </source>
</evidence>
<dbReference type="EC" id="6.1.1.5" evidence="15"/>
<dbReference type="KEGG" id="euz:DVS28_a2939"/>
<evidence type="ECO:0000259" key="17">
    <source>
        <dbReference type="Pfam" id="PF08264"/>
    </source>
</evidence>
<dbReference type="EMBL" id="CP031165">
    <property type="protein sequence ID" value="AXV07618.1"/>
    <property type="molecule type" value="Genomic_DNA"/>
</dbReference>
<dbReference type="PANTHER" id="PTHR42780">
    <property type="entry name" value="SOLEUCYL-TRNA SYNTHETASE"/>
    <property type="match status" value="1"/>
</dbReference>
<sequence>MFSPVDQQPDFPGMETAVLQRWKDHQTFQASLEARADGPLFSFNEGPPTANGRPGVHHVEARVFKDIFPRYRTMKGYRVPRKAGWDCHGIPVELEIEKKLGFTHKQEIEDYGVEAFNALCRESVETYVDEWTRLTERIAFWVDTDDAYWTMDTSYVESVWWSLKQLWDAGLLYEGHKVLPYCGRCGTSLSDHEVAQGYDQAEDPSVYVRFPLTDGALAEAGASLAVWTTTPWTLISNTLVAVGEDVAYVLAQGDGDAYPVVIARDLVEAVLGEGATIHRDVAVQELIGQPYRAPFDYVVPEGRAHYVTTADFVTTSDGTGLVHMAPAFGADDYAIGQREGVEVVNPVDLEGRFTERVTPWAGLFVKDADAGIIEALREAGLLIRAETYTHTYPFCWRCKNPLLYYAKPSWYVATSQYKDKLLAVNAEVDWHPEHIRDGRYGDWLSNNIDWALSRSRYWGTPLPVWRCDGCEDTICVGSRAELGDLAGSDLSALDPHRPYIDDITFECRRDTGDGPCGGTMTRVPDVIDAWYDSGAMPFAQFGYPYAEGSEQTFSERFPADYICEAIDQTRGWFYSLMAESTLLFEQNSYRTVLCLGHIVDADGKKMSKSLGNIISPWEIVDRHGADPLRWLLLTDGSPWINRRVGHGPVEDVVRRFFLTLWNSYYFFVTYARIDGWTPDARPAPPVAERPVMDRWILSELAQLITTVDEGLEAFDATTAGRALEDFVDGLSNWYIRRTRSRFWAAGTSADKDAAFATLHECLVTLSALLAPFTPFVAESLYDNLVCTVDADAPDSVHLLDFPVPDTTADDADLRRAMAAARQVVTLGLRARNEAQIGVRQPLPRALVTLPDTDGWDRVAGVVADELNLKAIELSEGGDTVSYQLKASFRDLGRVFGKQTPDVAAAITSADPDPVVAAVRAGQSVDLMLADGTPVTVDPSMIQVVEESREGWTVATEGGVSVALDLTVDDVLRREGLARELIRTINDQRKQLDLQLSDRIRLELAIDGQLEQAVADHRETICRETLATDITDGAASGGAFVEVGGHAARIRIEVNR</sequence>
<dbReference type="SUPFAM" id="SSF52374">
    <property type="entry name" value="Nucleotidylyl transferase"/>
    <property type="match status" value="1"/>
</dbReference>
<dbReference type="SUPFAM" id="SSF47323">
    <property type="entry name" value="Anticodon-binding domain of a subclass of class I aminoacyl-tRNA synthetases"/>
    <property type="match status" value="1"/>
</dbReference>
<evidence type="ECO:0000256" key="14">
    <source>
        <dbReference type="ARBA" id="ARBA00048359"/>
    </source>
</evidence>
<keyword evidence="7 15" id="KW-0479">Metal-binding</keyword>
<keyword evidence="12 15" id="KW-0030">Aminoacyl-tRNA synthetase</keyword>
<dbReference type="CDD" id="cd07961">
    <property type="entry name" value="Anticodon_Ia_Ile_ABEc"/>
    <property type="match status" value="1"/>
</dbReference>
<organism evidence="18 19">
    <name type="scientific">Euzebya pacifica</name>
    <dbReference type="NCBI Taxonomy" id="1608957"/>
    <lineage>
        <taxon>Bacteria</taxon>
        <taxon>Bacillati</taxon>
        <taxon>Actinomycetota</taxon>
        <taxon>Nitriliruptoria</taxon>
        <taxon>Euzebyales</taxon>
    </lineage>
</organism>
<evidence type="ECO:0000256" key="4">
    <source>
        <dbReference type="ARBA" id="ARBA00011245"/>
    </source>
</evidence>
<dbReference type="InterPro" id="IPR013155">
    <property type="entry name" value="M/V/L/I-tRNA-synth_anticd-bd"/>
</dbReference>
<dbReference type="GO" id="GO:0000049">
    <property type="term" value="F:tRNA binding"/>
    <property type="evidence" value="ECO:0007669"/>
    <property type="project" value="InterPro"/>
</dbReference>